<keyword evidence="3" id="KW-1185">Reference proteome</keyword>
<dbReference type="RefSeq" id="WP_190859610.1">
    <property type="nucleotide sequence ID" value="NZ_JACXIY010000009.1"/>
</dbReference>
<feature type="compositionally biased region" description="Basic and acidic residues" evidence="1">
    <location>
        <begin position="172"/>
        <end position="196"/>
    </location>
</feature>
<organism evidence="2 3">
    <name type="scientific">Paenibacillus arenilitoris</name>
    <dbReference type="NCBI Taxonomy" id="2772299"/>
    <lineage>
        <taxon>Bacteria</taxon>
        <taxon>Bacillati</taxon>
        <taxon>Bacillota</taxon>
        <taxon>Bacilli</taxon>
        <taxon>Bacillales</taxon>
        <taxon>Paenibacillaceae</taxon>
        <taxon>Paenibacillus</taxon>
    </lineage>
</organism>
<dbReference type="AlphaFoldDB" id="A0A927CJ11"/>
<comment type="caution">
    <text evidence="2">The sequence shown here is derived from an EMBL/GenBank/DDBJ whole genome shotgun (WGS) entry which is preliminary data.</text>
</comment>
<dbReference type="Proteomes" id="UP000632125">
    <property type="component" value="Unassembled WGS sequence"/>
</dbReference>
<name>A0A927CJ11_9BACL</name>
<gene>
    <name evidence="2" type="ORF">IDH41_07245</name>
</gene>
<feature type="region of interest" description="Disordered" evidence="1">
    <location>
        <begin position="172"/>
        <end position="211"/>
    </location>
</feature>
<evidence type="ECO:0000313" key="3">
    <source>
        <dbReference type="Proteomes" id="UP000632125"/>
    </source>
</evidence>
<evidence type="ECO:0008006" key="4">
    <source>
        <dbReference type="Google" id="ProtNLM"/>
    </source>
</evidence>
<protein>
    <recommendedName>
        <fullName evidence="4">Transposase</fullName>
    </recommendedName>
</protein>
<evidence type="ECO:0000256" key="1">
    <source>
        <dbReference type="SAM" id="MobiDB-lite"/>
    </source>
</evidence>
<proteinExistence type="predicted"/>
<sequence>MDKVPHLTTIRQCLNLLEFDEYRSIFDDHRARKLTTGNCIQQHVVTQSLKLESYDAITERLRASKQLQSMTGLASISSSALSRKTNQLCTHALQGLFTGLAAKLHALQQSTNKINEPFGKLRIVDGTDIILPRSRAAWANHCPRLRGVKMHTSVIVGDPDCVYPDRIKENAENEENAKFGEKKENAEYGENHECGKNGENGESGKNGENHESVKNEEICECLKNGRAEEW</sequence>
<reference evidence="2" key="1">
    <citation type="submission" date="2020-09" db="EMBL/GenBank/DDBJ databases">
        <title>A novel bacterium of genus Paenibacillus, isolated from South China Sea.</title>
        <authorList>
            <person name="Huang H."/>
            <person name="Mo K."/>
            <person name="Hu Y."/>
        </authorList>
    </citation>
    <scope>NUCLEOTIDE SEQUENCE</scope>
    <source>
        <strain evidence="2">IB182493</strain>
    </source>
</reference>
<accession>A0A927CJ11</accession>
<evidence type="ECO:0000313" key="2">
    <source>
        <dbReference type="EMBL" id="MBD2868365.1"/>
    </source>
</evidence>
<dbReference type="EMBL" id="JACXIY010000009">
    <property type="protein sequence ID" value="MBD2868365.1"/>
    <property type="molecule type" value="Genomic_DNA"/>
</dbReference>